<comment type="caution">
    <text evidence="3">The sequence shown here is derived from an EMBL/GenBank/DDBJ whole genome shotgun (WGS) entry which is preliminary data.</text>
</comment>
<evidence type="ECO:0000259" key="2">
    <source>
        <dbReference type="PROSITE" id="PS50175"/>
    </source>
</evidence>
<dbReference type="GO" id="GO:0006508">
    <property type="term" value="P:proteolysis"/>
    <property type="evidence" value="ECO:0007669"/>
    <property type="project" value="InterPro"/>
</dbReference>
<dbReference type="InterPro" id="IPR011990">
    <property type="entry name" value="TPR-like_helical_dom_sf"/>
</dbReference>
<evidence type="ECO:0000256" key="1">
    <source>
        <dbReference type="ARBA" id="ARBA00022801"/>
    </source>
</evidence>
<dbReference type="InterPro" id="IPR001995">
    <property type="entry name" value="Peptidase_A2_cat"/>
</dbReference>
<accession>A0A7V1D079</accession>
<protein>
    <recommendedName>
        <fullName evidence="2">Peptidase A2 domain-containing protein</fullName>
    </recommendedName>
</protein>
<gene>
    <name evidence="3" type="ORF">ENH88_13615</name>
</gene>
<dbReference type="Gene3D" id="2.40.70.10">
    <property type="entry name" value="Acid Proteases"/>
    <property type="match status" value="1"/>
</dbReference>
<dbReference type="PROSITE" id="PS50175">
    <property type="entry name" value="ASP_PROT_RETROV"/>
    <property type="match status" value="1"/>
</dbReference>
<reference evidence="3" key="1">
    <citation type="journal article" date="2020" name="mSystems">
        <title>Genome- and Community-Level Interaction Insights into Carbon Utilization and Element Cycling Functions of Hydrothermarchaeota in Hydrothermal Sediment.</title>
        <authorList>
            <person name="Zhou Z."/>
            <person name="Liu Y."/>
            <person name="Xu W."/>
            <person name="Pan J."/>
            <person name="Luo Z.H."/>
            <person name="Li M."/>
        </authorList>
    </citation>
    <scope>NUCLEOTIDE SEQUENCE [LARGE SCALE GENOMIC DNA]</scope>
    <source>
        <strain evidence="3">HyVt-346</strain>
    </source>
</reference>
<dbReference type="SUPFAM" id="SSF50630">
    <property type="entry name" value="Acid proteases"/>
    <property type="match status" value="1"/>
</dbReference>
<dbReference type="PROSITE" id="PS00141">
    <property type="entry name" value="ASP_PROTEASE"/>
    <property type="match status" value="1"/>
</dbReference>
<dbReference type="Pfam" id="PF13975">
    <property type="entry name" value="gag-asp_proteas"/>
    <property type="match status" value="1"/>
</dbReference>
<name>A0A7V1D079_9GAMM</name>
<dbReference type="RefSeq" id="WP_304182858.1">
    <property type="nucleotide sequence ID" value="NZ_DRGM01000143.1"/>
</dbReference>
<dbReference type="InterPro" id="IPR001969">
    <property type="entry name" value="Aspartic_peptidase_AS"/>
</dbReference>
<organism evidence="3">
    <name type="scientific">Pseudoalteromonas prydzensis</name>
    <dbReference type="NCBI Taxonomy" id="182141"/>
    <lineage>
        <taxon>Bacteria</taxon>
        <taxon>Pseudomonadati</taxon>
        <taxon>Pseudomonadota</taxon>
        <taxon>Gammaproteobacteria</taxon>
        <taxon>Alteromonadales</taxon>
        <taxon>Pseudoalteromonadaceae</taxon>
        <taxon>Pseudoalteromonas</taxon>
    </lineage>
</organism>
<dbReference type="SUPFAM" id="SSF48452">
    <property type="entry name" value="TPR-like"/>
    <property type="match status" value="1"/>
</dbReference>
<dbReference type="EMBL" id="DRGM01000143">
    <property type="protein sequence ID" value="HEA17455.1"/>
    <property type="molecule type" value="Genomic_DNA"/>
</dbReference>
<dbReference type="Gene3D" id="1.25.40.10">
    <property type="entry name" value="Tetratricopeptide repeat domain"/>
    <property type="match status" value="1"/>
</dbReference>
<dbReference type="InterPro" id="IPR021109">
    <property type="entry name" value="Peptidase_aspartic_dom_sf"/>
</dbReference>
<dbReference type="CDD" id="cd05483">
    <property type="entry name" value="retropepsin_like_bacteria"/>
    <property type="match status" value="1"/>
</dbReference>
<dbReference type="InterPro" id="IPR034122">
    <property type="entry name" value="Retropepsin-like_bacterial"/>
</dbReference>
<keyword evidence="1" id="KW-0378">Hydrolase</keyword>
<dbReference type="Proteomes" id="UP000886188">
    <property type="component" value="Unassembled WGS sequence"/>
</dbReference>
<sequence length="370" mass="41994">MKGTAVTKLITLLLLLSVALNGYLLWPQQQATAPQTAVKLSPSVVVANNQQSLYQQALQQFNQRQFTAALASYQALTTSQPLQAEQLYFLWLDKLDSWLKNNELTVAETFLQLFLNSYPYDINMLQLDGERLVKNQQRHQAIVALLSLQSLANESQQAAINMRLIQLTIAQIKTLTEQHAWQKTINQTLVWLDYDNENPNYLFALANAYYHLEDLLSAQATLERFPVEHPLQAQVAELQTRIAQAQSGIDLVPLRPYGVHYLLDMQINDALNTQLMIDTGASFTVLPNNVFQALRPIPDYIDSLNINTANGQVIAKRYQLDSILIGQQYIENFEVLVIDNHSGYGLLGMNFLQLFKFNINQQTNQLELAK</sequence>
<dbReference type="GO" id="GO:0004190">
    <property type="term" value="F:aspartic-type endopeptidase activity"/>
    <property type="evidence" value="ECO:0007669"/>
    <property type="project" value="InterPro"/>
</dbReference>
<proteinExistence type="predicted"/>
<feature type="domain" description="Peptidase A2" evidence="2">
    <location>
        <begin position="273"/>
        <end position="351"/>
    </location>
</feature>
<evidence type="ECO:0000313" key="3">
    <source>
        <dbReference type="EMBL" id="HEA17455.1"/>
    </source>
</evidence>
<dbReference type="AlphaFoldDB" id="A0A7V1D079"/>